<evidence type="ECO:0000313" key="1">
    <source>
        <dbReference type="EMBL" id="CAG8717136.1"/>
    </source>
</evidence>
<protein>
    <submittedName>
        <fullName evidence="1">1536_t:CDS:1</fullName>
    </submittedName>
</protein>
<dbReference type="EMBL" id="CAJVQB010008315">
    <property type="protein sequence ID" value="CAG8717136.1"/>
    <property type="molecule type" value="Genomic_DNA"/>
</dbReference>
<dbReference type="Proteomes" id="UP000789901">
    <property type="component" value="Unassembled WGS sequence"/>
</dbReference>
<proteinExistence type="predicted"/>
<organism evidence="1 2">
    <name type="scientific">Gigaspora margarita</name>
    <dbReference type="NCBI Taxonomy" id="4874"/>
    <lineage>
        <taxon>Eukaryota</taxon>
        <taxon>Fungi</taxon>
        <taxon>Fungi incertae sedis</taxon>
        <taxon>Mucoromycota</taxon>
        <taxon>Glomeromycotina</taxon>
        <taxon>Glomeromycetes</taxon>
        <taxon>Diversisporales</taxon>
        <taxon>Gigasporaceae</taxon>
        <taxon>Gigaspora</taxon>
    </lineage>
</organism>
<name>A0ABN7V3P5_GIGMA</name>
<evidence type="ECO:0000313" key="2">
    <source>
        <dbReference type="Proteomes" id="UP000789901"/>
    </source>
</evidence>
<keyword evidence="2" id="KW-1185">Reference proteome</keyword>
<comment type="caution">
    <text evidence="1">The sequence shown here is derived from an EMBL/GenBank/DDBJ whole genome shotgun (WGS) entry which is preliminary data.</text>
</comment>
<accession>A0ABN7V3P5</accession>
<sequence length="444" mass="51434">MTNFLDKETIEKIRSQIVKEEYQGIVTKVLEANQIPKEIITERIIEKETIVQKEPTNQQIINKEKVLSTKRLALTNTAEAADYFVYQELKAQFKQRILPSYRYLSLILKARKYNKPTEFLETAAREPGWPKLAGFREHIGEFSGDIYGIKEIMIYGRFSGNYTTGYARRAENYNTTGNNAHQCKWLTEFIMRVLAIVQTKLRGTALEIFDAEIGTINCYWRSNINGDVNIIATLKDTTEYPTNLNHPYNGAFHPSATTEGERYNPHITNAIVQKGFREVFDNAFLVDAIQQTVQKDFWSFDFTKGLDYSNDNGMRNLINKYKKLMQIANWQWENNFYGGEYMFLLQRMPLAIMKHISSMHPKPANRNEFFIAADNQFLAVRLTMSLTGNPKEKVSHYKKRKTTKFNNMQIQKVTTPFYITSANNLVITKKTAQNSKDSKTSTEL</sequence>
<reference evidence="1 2" key="1">
    <citation type="submission" date="2021-06" db="EMBL/GenBank/DDBJ databases">
        <authorList>
            <person name="Kallberg Y."/>
            <person name="Tangrot J."/>
            <person name="Rosling A."/>
        </authorList>
    </citation>
    <scope>NUCLEOTIDE SEQUENCE [LARGE SCALE GENOMIC DNA]</scope>
    <source>
        <strain evidence="1 2">120-4 pot B 10/14</strain>
    </source>
</reference>
<gene>
    <name evidence="1" type="ORF">GMARGA_LOCUS13220</name>
</gene>